<evidence type="ECO:0000313" key="5">
    <source>
        <dbReference type="Proteomes" id="UP000247409"/>
    </source>
</evidence>
<organism evidence="4 5">
    <name type="scientific">Gracilariopsis chorda</name>
    <dbReference type="NCBI Taxonomy" id="448386"/>
    <lineage>
        <taxon>Eukaryota</taxon>
        <taxon>Rhodophyta</taxon>
        <taxon>Florideophyceae</taxon>
        <taxon>Rhodymeniophycidae</taxon>
        <taxon>Gracilariales</taxon>
        <taxon>Gracilariaceae</taxon>
        <taxon>Gracilariopsis</taxon>
    </lineage>
</organism>
<feature type="repeat" description="ANK" evidence="3">
    <location>
        <begin position="108"/>
        <end position="140"/>
    </location>
</feature>
<evidence type="ECO:0000256" key="2">
    <source>
        <dbReference type="ARBA" id="ARBA00023043"/>
    </source>
</evidence>
<dbReference type="Pfam" id="PF12796">
    <property type="entry name" value="Ank_2"/>
    <property type="match status" value="2"/>
</dbReference>
<proteinExistence type="predicted"/>
<feature type="repeat" description="ANK" evidence="3">
    <location>
        <begin position="43"/>
        <end position="75"/>
    </location>
</feature>
<dbReference type="STRING" id="448386.A0A2V3IEF6"/>
<feature type="repeat" description="ANK" evidence="3">
    <location>
        <begin position="141"/>
        <end position="173"/>
    </location>
</feature>
<keyword evidence="2 3" id="KW-0040">ANK repeat</keyword>
<dbReference type="PROSITE" id="PS50088">
    <property type="entry name" value="ANK_REPEAT"/>
    <property type="match status" value="4"/>
</dbReference>
<keyword evidence="1" id="KW-0677">Repeat</keyword>
<dbReference type="SUPFAM" id="SSF48403">
    <property type="entry name" value="Ankyrin repeat"/>
    <property type="match status" value="1"/>
</dbReference>
<feature type="repeat" description="ANK" evidence="3">
    <location>
        <begin position="76"/>
        <end position="108"/>
    </location>
</feature>
<accession>A0A2V3IEF6</accession>
<dbReference type="AlphaFoldDB" id="A0A2V3IEF6"/>
<protein>
    <submittedName>
        <fullName evidence="4">Ankyrin-3</fullName>
    </submittedName>
</protein>
<dbReference type="SMART" id="SM00248">
    <property type="entry name" value="ANK"/>
    <property type="match status" value="5"/>
</dbReference>
<dbReference type="Proteomes" id="UP000247409">
    <property type="component" value="Unassembled WGS sequence"/>
</dbReference>
<dbReference type="PROSITE" id="PS50297">
    <property type="entry name" value="ANK_REP_REGION"/>
    <property type="match status" value="3"/>
</dbReference>
<dbReference type="EMBL" id="NBIV01000296">
    <property type="protein sequence ID" value="PXF40431.1"/>
    <property type="molecule type" value="Genomic_DNA"/>
</dbReference>
<sequence length="555" mass="60619">MLSSGDVALRMVAACNTADWHVAESLLDLYGAEAAHVRGIGQYDATPLHAAAATGQLPLLQQLLRAGAMVDAPARLGFTPLFMAARNNRPAACALLLAAGADPDAAAAATAPLLVAADAGFAPVVAALLRAGASVFAVDHHGDTALHLACANRFSSVASMLVDAGAQPDVLNALGVTPLQLAEESADLDLLHIITSPNLPLTLSEPYGAVTPYQSDMYALDVVPPASSYALDMYHHPYSAETALMPYTGYAPNAMDRLYAISPYSSRYYASAYGPYAMDPYSRSTMDRYGLDRYWPVDHLASDRLSLQRHTSAFGRYGLIDSYHGPTSSHARYASYSPYNMHPSYSPYGVTPYDPTFGAHAYGVGKYPPYGAGRYPAYGRYSMYDRMGHAYDSDPYYRSRSMAPALSEEWGDHLYGAAYGYDDEYHNRGNHLAPYGTYRYGAYGSGGASWRGRHRLSSRERHRMSTYRNEQLADMIGAFACRSMSPSERNRFMNRLARNAHRYRISGSTLLSDRYAADTLARMLVTDSSGNCRNEHLWATAEFIRSFRAGGSYAY</sequence>
<dbReference type="InterPro" id="IPR036770">
    <property type="entry name" value="Ankyrin_rpt-contain_sf"/>
</dbReference>
<name>A0A2V3IEF6_9FLOR</name>
<dbReference type="InterPro" id="IPR002110">
    <property type="entry name" value="Ankyrin_rpt"/>
</dbReference>
<evidence type="ECO:0000256" key="3">
    <source>
        <dbReference type="PROSITE-ProRule" id="PRU00023"/>
    </source>
</evidence>
<evidence type="ECO:0000313" key="4">
    <source>
        <dbReference type="EMBL" id="PXF40431.1"/>
    </source>
</evidence>
<dbReference type="PANTHER" id="PTHR24198:SF165">
    <property type="entry name" value="ANKYRIN REPEAT-CONTAINING PROTEIN-RELATED"/>
    <property type="match status" value="1"/>
</dbReference>
<dbReference type="PANTHER" id="PTHR24198">
    <property type="entry name" value="ANKYRIN REPEAT AND PROTEIN KINASE DOMAIN-CONTAINING PROTEIN"/>
    <property type="match status" value="1"/>
</dbReference>
<evidence type="ECO:0000256" key="1">
    <source>
        <dbReference type="ARBA" id="ARBA00022737"/>
    </source>
</evidence>
<dbReference type="Gene3D" id="1.25.40.20">
    <property type="entry name" value="Ankyrin repeat-containing domain"/>
    <property type="match status" value="2"/>
</dbReference>
<reference evidence="4 5" key="1">
    <citation type="journal article" date="2018" name="Mol. Biol. Evol.">
        <title>Analysis of the draft genome of the red seaweed Gracilariopsis chorda provides insights into genome size evolution in Rhodophyta.</title>
        <authorList>
            <person name="Lee J."/>
            <person name="Yang E.C."/>
            <person name="Graf L."/>
            <person name="Yang J.H."/>
            <person name="Qiu H."/>
            <person name="Zel Zion U."/>
            <person name="Chan C.X."/>
            <person name="Stephens T.G."/>
            <person name="Weber A.P.M."/>
            <person name="Boo G.H."/>
            <person name="Boo S.M."/>
            <person name="Kim K.M."/>
            <person name="Shin Y."/>
            <person name="Jung M."/>
            <person name="Lee S.J."/>
            <person name="Yim H.S."/>
            <person name="Lee J.H."/>
            <person name="Bhattacharya D."/>
            <person name="Yoon H.S."/>
        </authorList>
    </citation>
    <scope>NUCLEOTIDE SEQUENCE [LARGE SCALE GENOMIC DNA]</scope>
    <source>
        <strain evidence="4 5">SKKU-2015</strain>
        <tissue evidence="4">Whole body</tissue>
    </source>
</reference>
<comment type="caution">
    <text evidence="4">The sequence shown here is derived from an EMBL/GenBank/DDBJ whole genome shotgun (WGS) entry which is preliminary data.</text>
</comment>
<dbReference type="OrthoDB" id="9995210at2759"/>
<gene>
    <name evidence="4" type="ORF">BWQ96_09859</name>
</gene>
<keyword evidence="5" id="KW-1185">Reference proteome</keyword>